<dbReference type="Pfam" id="PF04134">
    <property type="entry name" value="DCC1-like"/>
    <property type="match status" value="1"/>
</dbReference>
<evidence type="ECO:0000313" key="2">
    <source>
        <dbReference type="Proteomes" id="UP000051888"/>
    </source>
</evidence>
<dbReference type="InterPro" id="IPR052927">
    <property type="entry name" value="DCC_oxidoreductase"/>
</dbReference>
<organism evidence="1 2">
    <name type="scientific">Heyndrickxia shackletonii</name>
    <dbReference type="NCBI Taxonomy" id="157838"/>
    <lineage>
        <taxon>Bacteria</taxon>
        <taxon>Bacillati</taxon>
        <taxon>Bacillota</taxon>
        <taxon>Bacilli</taxon>
        <taxon>Bacillales</taxon>
        <taxon>Bacillaceae</taxon>
        <taxon>Heyndrickxia</taxon>
    </lineage>
</organism>
<comment type="caution">
    <text evidence="1">The sequence shown here is derived from an EMBL/GenBank/DDBJ whole genome shotgun (WGS) entry which is preliminary data.</text>
</comment>
<reference evidence="1 2" key="1">
    <citation type="submission" date="2015-09" db="EMBL/GenBank/DDBJ databases">
        <title>Genome sequencing project for genomic taxonomy and phylogenomics of Bacillus-like bacteria.</title>
        <authorList>
            <person name="Liu B."/>
            <person name="Wang J."/>
            <person name="Zhu Y."/>
            <person name="Liu G."/>
            <person name="Chen Q."/>
            <person name="Chen Z."/>
            <person name="Lan J."/>
            <person name="Che J."/>
            <person name="Ge C."/>
            <person name="Shi H."/>
            <person name="Pan Z."/>
            <person name="Liu X."/>
        </authorList>
    </citation>
    <scope>NUCLEOTIDE SEQUENCE [LARGE SCALE GENOMIC DNA]</scope>
    <source>
        <strain evidence="1 2">LMG 18435</strain>
    </source>
</reference>
<accession>A0A0Q3WWI0</accession>
<dbReference type="GO" id="GO:0015035">
    <property type="term" value="F:protein-disulfide reductase activity"/>
    <property type="evidence" value="ECO:0007669"/>
    <property type="project" value="InterPro"/>
</dbReference>
<dbReference type="InterPro" id="IPR007263">
    <property type="entry name" value="DCC1-like"/>
</dbReference>
<proteinExistence type="predicted"/>
<name>A0A0Q3WWI0_9BACI</name>
<protein>
    <submittedName>
        <fullName evidence="1">Thiol-disulfide oxidoreductase</fullName>
    </submittedName>
</protein>
<gene>
    <name evidence="1" type="ORF">AN964_13105</name>
</gene>
<dbReference type="OrthoDB" id="9785438at2"/>
<sequence length="130" mass="15283">MKNIILFDGVCNFCSQSVQFIIKRDPSRVFHFASLQSDVGQKLLKEYDLEENLNSVVYISDRKAYEKSDAALQICRRLNGLWIILYIFYLVPRPVRNIVYDFVAKNRYKWFGKADSCMIPSPDIKSRFLE</sequence>
<dbReference type="PATRIC" id="fig|157838.3.peg.2910"/>
<dbReference type="PANTHER" id="PTHR33639">
    <property type="entry name" value="THIOL-DISULFIDE OXIDOREDUCTASE DCC"/>
    <property type="match status" value="1"/>
</dbReference>
<dbReference type="Proteomes" id="UP000051888">
    <property type="component" value="Unassembled WGS sequence"/>
</dbReference>
<dbReference type="AlphaFoldDB" id="A0A0Q3WWI0"/>
<dbReference type="EMBL" id="LJJC01000004">
    <property type="protein sequence ID" value="KQL54338.1"/>
    <property type="molecule type" value="Genomic_DNA"/>
</dbReference>
<dbReference type="PANTHER" id="PTHR33639:SF2">
    <property type="entry name" value="DUF393 DOMAIN-CONTAINING PROTEIN"/>
    <property type="match status" value="1"/>
</dbReference>
<keyword evidence="2" id="KW-1185">Reference proteome</keyword>
<dbReference type="STRING" id="157838.AN964_13105"/>
<evidence type="ECO:0000313" key="1">
    <source>
        <dbReference type="EMBL" id="KQL54338.1"/>
    </source>
</evidence>
<dbReference type="RefSeq" id="WP_055740108.1">
    <property type="nucleotide sequence ID" value="NZ_JAAIWL010000034.1"/>
</dbReference>